<dbReference type="Proteomes" id="UP000290191">
    <property type="component" value="Unassembled WGS sequence"/>
</dbReference>
<feature type="domain" description="Pyridoxamine 5'-phosphate oxidase N-terminal" evidence="2">
    <location>
        <begin position="2"/>
        <end position="125"/>
    </location>
</feature>
<organism evidence="3 4">
    <name type="scientific">Halarcobacter anaerophilus</name>
    <dbReference type="NCBI Taxonomy" id="877500"/>
    <lineage>
        <taxon>Bacteria</taxon>
        <taxon>Pseudomonadati</taxon>
        <taxon>Campylobacterota</taxon>
        <taxon>Epsilonproteobacteria</taxon>
        <taxon>Campylobacterales</taxon>
        <taxon>Arcobacteraceae</taxon>
        <taxon>Halarcobacter</taxon>
    </lineage>
</organism>
<evidence type="ECO:0000259" key="2">
    <source>
        <dbReference type="Pfam" id="PF01243"/>
    </source>
</evidence>
<accession>A0A4Q0Y328</accession>
<evidence type="ECO:0000256" key="1">
    <source>
        <dbReference type="ARBA" id="ARBA00023002"/>
    </source>
</evidence>
<name>A0A4Q0Y328_9BACT</name>
<dbReference type="PIRSF" id="PIRSF004633">
    <property type="entry name" value="UCP_PLP_oxd"/>
    <property type="match status" value="1"/>
</dbReference>
<dbReference type="GO" id="GO:0016627">
    <property type="term" value="F:oxidoreductase activity, acting on the CH-CH group of donors"/>
    <property type="evidence" value="ECO:0007669"/>
    <property type="project" value="TreeGrafter"/>
</dbReference>
<proteinExistence type="predicted"/>
<dbReference type="InterPro" id="IPR011576">
    <property type="entry name" value="Pyridox_Oxase_N"/>
</dbReference>
<dbReference type="AlphaFoldDB" id="A0A4Q0Y328"/>
<keyword evidence="4" id="KW-1185">Reference proteome</keyword>
<evidence type="ECO:0000313" key="4">
    <source>
        <dbReference type="Proteomes" id="UP000290191"/>
    </source>
</evidence>
<dbReference type="GO" id="GO:0070967">
    <property type="term" value="F:coenzyme F420 binding"/>
    <property type="evidence" value="ECO:0007669"/>
    <property type="project" value="TreeGrafter"/>
</dbReference>
<dbReference type="EMBL" id="PDKO01000001">
    <property type="protein sequence ID" value="RXJ64517.1"/>
    <property type="molecule type" value="Genomic_DNA"/>
</dbReference>
<dbReference type="PANTHER" id="PTHR35176:SF6">
    <property type="entry name" value="HEME OXYGENASE HI_0854-RELATED"/>
    <property type="match status" value="1"/>
</dbReference>
<sequence length="158" mass="18699">MLKKFLDTFKSTVLSTLDENNNPFTSYAPFIKKDDKYYIYISSMAKHFKNLKKNKKVSLFFVEDETYCENIFRRKRVVLQCNSEIIPRDTKEFEQLVELFENKHGSTMKVLKSMKDFAFFEFIPFYGEAVFGFGEAYNIGGEKFDQLIERENLKGHSK</sequence>
<dbReference type="RefSeq" id="WP_044418407.1">
    <property type="nucleotide sequence ID" value="NZ_CP041070.1"/>
</dbReference>
<gene>
    <name evidence="3" type="ORF">CRV06_00745</name>
</gene>
<dbReference type="STRING" id="877500.GCA_000935065_02581"/>
<protein>
    <submittedName>
        <fullName evidence="3">Heme iron utilization protein</fullName>
    </submittedName>
</protein>
<dbReference type="InterPro" id="IPR012349">
    <property type="entry name" value="Split_barrel_FMN-bd"/>
</dbReference>
<keyword evidence="1" id="KW-0560">Oxidoreductase</keyword>
<dbReference type="SUPFAM" id="SSF50475">
    <property type="entry name" value="FMN-binding split barrel"/>
    <property type="match status" value="1"/>
</dbReference>
<dbReference type="Gene3D" id="2.30.110.10">
    <property type="entry name" value="Electron Transport, Fmn-binding Protein, Chain A"/>
    <property type="match status" value="1"/>
</dbReference>
<comment type="caution">
    <text evidence="3">The sequence shown here is derived from an EMBL/GenBank/DDBJ whole genome shotgun (WGS) entry which is preliminary data.</text>
</comment>
<dbReference type="Pfam" id="PF01243">
    <property type="entry name" value="PNPOx_N"/>
    <property type="match status" value="1"/>
</dbReference>
<dbReference type="InterPro" id="IPR014419">
    <property type="entry name" value="HutZ"/>
</dbReference>
<reference evidence="3 4" key="1">
    <citation type="submission" date="2017-10" db="EMBL/GenBank/DDBJ databases">
        <title>Genomics of the genus Arcobacter.</title>
        <authorList>
            <person name="Perez-Cataluna A."/>
            <person name="Figueras M.J."/>
        </authorList>
    </citation>
    <scope>NUCLEOTIDE SEQUENCE [LARGE SCALE GENOMIC DNA]</scope>
    <source>
        <strain evidence="3 4">DSM 24636</strain>
    </source>
</reference>
<evidence type="ECO:0000313" key="3">
    <source>
        <dbReference type="EMBL" id="RXJ64517.1"/>
    </source>
</evidence>
<dbReference type="GO" id="GO:0005829">
    <property type="term" value="C:cytosol"/>
    <property type="evidence" value="ECO:0007669"/>
    <property type="project" value="TreeGrafter"/>
</dbReference>
<dbReference type="InterPro" id="IPR052019">
    <property type="entry name" value="F420H2_bilvrd_red/Heme_oxyg"/>
</dbReference>
<dbReference type="PANTHER" id="PTHR35176">
    <property type="entry name" value="HEME OXYGENASE HI_0854-RELATED"/>
    <property type="match status" value="1"/>
</dbReference>
<dbReference type="OrthoDB" id="5345368at2"/>